<comment type="cofactor">
    <cofactor evidence="2">
        <name>Fe(2+)</name>
        <dbReference type="ChEBI" id="CHEBI:29033"/>
    </cofactor>
    <text evidence="2">Binds 1 Fe(2+) ion.</text>
</comment>
<feature type="binding site" evidence="2">
    <location>
        <position position="145"/>
    </location>
    <ligand>
        <name>Fe cation</name>
        <dbReference type="ChEBI" id="CHEBI:24875"/>
    </ligand>
</feature>
<dbReference type="CDD" id="cd00487">
    <property type="entry name" value="Pep_deformylase"/>
    <property type="match status" value="1"/>
</dbReference>
<evidence type="ECO:0000256" key="2">
    <source>
        <dbReference type="HAMAP-Rule" id="MF_00163"/>
    </source>
</evidence>
<comment type="similarity">
    <text evidence="1 2">Belongs to the polypeptide deformylase family.</text>
</comment>
<dbReference type="EC" id="3.5.1.88" evidence="2"/>
<comment type="caution">
    <text evidence="4">The sequence shown here is derived from an EMBL/GenBank/DDBJ whole genome shotgun (WGS) entry which is preliminary data.</text>
</comment>
<dbReference type="Gene3D" id="3.90.45.10">
    <property type="entry name" value="Peptide deformylase"/>
    <property type="match status" value="1"/>
</dbReference>
<dbReference type="NCBIfam" id="NF001159">
    <property type="entry name" value="PRK00150.1-3"/>
    <property type="match status" value="1"/>
</dbReference>
<organism evidence="4 5">
    <name type="scientific">Candidatus Uhrbacteria bacterium CG_4_9_14_3_um_filter_41_35</name>
    <dbReference type="NCBI Taxonomy" id="1975034"/>
    <lineage>
        <taxon>Bacteria</taxon>
        <taxon>Candidatus Uhriibacteriota</taxon>
    </lineage>
</organism>
<gene>
    <name evidence="2 4" type="primary">def</name>
    <name evidence="4" type="ORF">CO173_02255</name>
</gene>
<feature type="compositionally biased region" description="Polar residues" evidence="3">
    <location>
        <begin position="1"/>
        <end position="10"/>
    </location>
</feature>
<feature type="binding site" evidence="2">
    <location>
        <position position="149"/>
    </location>
    <ligand>
        <name>Fe cation</name>
        <dbReference type="ChEBI" id="CHEBI:24875"/>
    </ligand>
</feature>
<dbReference type="GO" id="GO:0046872">
    <property type="term" value="F:metal ion binding"/>
    <property type="evidence" value="ECO:0007669"/>
    <property type="project" value="UniProtKB-KW"/>
</dbReference>
<dbReference type="Proteomes" id="UP000231263">
    <property type="component" value="Unassembled WGS sequence"/>
</dbReference>
<keyword evidence="2" id="KW-0648">Protein biosynthesis</keyword>
<dbReference type="PANTHER" id="PTHR10458">
    <property type="entry name" value="PEPTIDE DEFORMYLASE"/>
    <property type="match status" value="1"/>
</dbReference>
<dbReference type="GO" id="GO:0042586">
    <property type="term" value="F:peptide deformylase activity"/>
    <property type="evidence" value="ECO:0007669"/>
    <property type="project" value="UniProtKB-UniRule"/>
</dbReference>
<sequence length="173" mass="19324">MKKRSLSTPHHMSHLEVLKNPNKELRETSRVLSVVEILSEKYQTLADNMIQTTKEENGVGLAAPQIGEHVRLIICDTGKELVPFFNPIITDFSTKLMVSEEGCLSIPGVFGLVNRHRTVKVEALTRDGEKIKLTAGGLISTIFQHEIDHLDGILFIDRATILKDAKTGKRIEI</sequence>
<dbReference type="Pfam" id="PF01327">
    <property type="entry name" value="Pep_deformylase"/>
    <property type="match status" value="1"/>
</dbReference>
<feature type="binding site" evidence="2">
    <location>
        <position position="103"/>
    </location>
    <ligand>
        <name>Fe cation</name>
        <dbReference type="ChEBI" id="CHEBI:24875"/>
    </ligand>
</feature>
<dbReference type="NCBIfam" id="TIGR00079">
    <property type="entry name" value="pept_deformyl"/>
    <property type="match status" value="1"/>
</dbReference>
<evidence type="ECO:0000313" key="5">
    <source>
        <dbReference type="Proteomes" id="UP000231263"/>
    </source>
</evidence>
<dbReference type="AlphaFoldDB" id="A0A2M7XFB1"/>
<dbReference type="SUPFAM" id="SSF56420">
    <property type="entry name" value="Peptide deformylase"/>
    <property type="match status" value="1"/>
</dbReference>
<protein>
    <recommendedName>
        <fullName evidence="2">Peptide deformylase</fullName>
        <shortName evidence="2">PDF</shortName>
        <ecNumber evidence="2">3.5.1.88</ecNumber>
    </recommendedName>
    <alternativeName>
        <fullName evidence="2">Polypeptide deformylase</fullName>
    </alternativeName>
</protein>
<feature type="active site" evidence="2">
    <location>
        <position position="146"/>
    </location>
</feature>
<reference evidence="5" key="1">
    <citation type="submission" date="2017-09" db="EMBL/GenBank/DDBJ databases">
        <title>Depth-based differentiation of microbial function through sediment-hosted aquifers and enrichment of novel symbionts in the deep terrestrial subsurface.</title>
        <authorList>
            <person name="Probst A.J."/>
            <person name="Ladd B."/>
            <person name="Jarett J.K."/>
            <person name="Geller-Mcgrath D.E."/>
            <person name="Sieber C.M.K."/>
            <person name="Emerson J.B."/>
            <person name="Anantharaman K."/>
            <person name="Thomas B.C."/>
            <person name="Malmstrom R."/>
            <person name="Stieglmeier M."/>
            <person name="Klingl A."/>
            <person name="Woyke T."/>
            <person name="Ryan C.M."/>
            <person name="Banfield J.F."/>
        </authorList>
    </citation>
    <scope>NUCLEOTIDE SEQUENCE [LARGE SCALE GENOMIC DNA]</scope>
</reference>
<feature type="region of interest" description="Disordered" evidence="3">
    <location>
        <begin position="1"/>
        <end position="20"/>
    </location>
</feature>
<evidence type="ECO:0000313" key="4">
    <source>
        <dbReference type="EMBL" id="PJA46567.1"/>
    </source>
</evidence>
<keyword evidence="2" id="KW-0378">Hydrolase</keyword>
<dbReference type="GO" id="GO:0006412">
    <property type="term" value="P:translation"/>
    <property type="evidence" value="ECO:0007669"/>
    <property type="project" value="UniProtKB-UniRule"/>
</dbReference>
<dbReference type="InterPro" id="IPR036821">
    <property type="entry name" value="Peptide_deformylase_sf"/>
</dbReference>
<keyword evidence="2" id="KW-0408">Iron</keyword>
<dbReference type="PANTHER" id="PTHR10458:SF22">
    <property type="entry name" value="PEPTIDE DEFORMYLASE"/>
    <property type="match status" value="1"/>
</dbReference>
<dbReference type="InterPro" id="IPR023635">
    <property type="entry name" value="Peptide_deformylase"/>
</dbReference>
<keyword evidence="2" id="KW-0479">Metal-binding</keyword>
<evidence type="ECO:0000256" key="1">
    <source>
        <dbReference type="ARBA" id="ARBA00010759"/>
    </source>
</evidence>
<comment type="catalytic activity">
    <reaction evidence="2">
        <text>N-terminal N-formyl-L-methionyl-[peptide] + H2O = N-terminal L-methionyl-[peptide] + formate</text>
        <dbReference type="Rhea" id="RHEA:24420"/>
        <dbReference type="Rhea" id="RHEA-COMP:10639"/>
        <dbReference type="Rhea" id="RHEA-COMP:10640"/>
        <dbReference type="ChEBI" id="CHEBI:15377"/>
        <dbReference type="ChEBI" id="CHEBI:15740"/>
        <dbReference type="ChEBI" id="CHEBI:49298"/>
        <dbReference type="ChEBI" id="CHEBI:64731"/>
        <dbReference type="EC" id="3.5.1.88"/>
    </reaction>
</comment>
<proteinExistence type="inferred from homology"/>
<comment type="function">
    <text evidence="2">Removes the formyl group from the N-terminal Met of newly synthesized proteins. Requires at least a dipeptide for an efficient rate of reaction. N-terminal L-methionine is a prerequisite for activity but the enzyme has broad specificity at other positions.</text>
</comment>
<dbReference type="HAMAP" id="MF_00163">
    <property type="entry name" value="Pep_deformylase"/>
    <property type="match status" value="1"/>
</dbReference>
<dbReference type="EMBL" id="PFWT01000009">
    <property type="protein sequence ID" value="PJA46567.1"/>
    <property type="molecule type" value="Genomic_DNA"/>
</dbReference>
<dbReference type="PIRSF" id="PIRSF004749">
    <property type="entry name" value="Pep_def"/>
    <property type="match status" value="1"/>
</dbReference>
<evidence type="ECO:0000256" key="3">
    <source>
        <dbReference type="SAM" id="MobiDB-lite"/>
    </source>
</evidence>
<accession>A0A2M7XFB1</accession>
<dbReference type="PRINTS" id="PR01576">
    <property type="entry name" value="PDEFORMYLASE"/>
</dbReference>
<name>A0A2M7XFB1_9BACT</name>